<evidence type="ECO:0000256" key="1">
    <source>
        <dbReference type="SAM" id="MobiDB-lite"/>
    </source>
</evidence>
<feature type="compositionally biased region" description="Basic and acidic residues" evidence="1">
    <location>
        <begin position="139"/>
        <end position="166"/>
    </location>
</feature>
<feature type="region of interest" description="Disordered" evidence="1">
    <location>
        <begin position="139"/>
        <end position="169"/>
    </location>
</feature>
<sequence length="201" mass="23374">MMQHNKERINDENEAIADYGEGLPLGTSKTARIRSSDLASDGRYVTTDHIHGVRKNRHKWAKEEYDTLIESHERAKLERSRRVDRRTLTFWMEKNICRMSENKLMIRRKGYLTGVEISRISESLRDPADELQRMVGVENREVEVESREKSRQKDQGDGDGSVKDDFAPELQSMHSNVLKTCEHKNKQVFGVIRIQNVYGVN</sequence>
<dbReference type="EMBL" id="OX597820">
    <property type="protein sequence ID" value="CAI9726254.1"/>
    <property type="molecule type" value="Genomic_DNA"/>
</dbReference>
<reference evidence="2" key="1">
    <citation type="submission" date="2023-08" db="EMBL/GenBank/DDBJ databases">
        <authorList>
            <person name="Alioto T."/>
            <person name="Alioto T."/>
            <person name="Gomez Garrido J."/>
        </authorList>
    </citation>
    <scope>NUCLEOTIDE SEQUENCE</scope>
</reference>
<dbReference type="AlphaFoldDB" id="A0AA36B2Q4"/>
<proteinExistence type="predicted"/>
<evidence type="ECO:0000313" key="3">
    <source>
        <dbReference type="Proteomes" id="UP001162480"/>
    </source>
</evidence>
<evidence type="ECO:0000313" key="2">
    <source>
        <dbReference type="EMBL" id="CAI9726254.1"/>
    </source>
</evidence>
<organism evidence="2 3">
    <name type="scientific">Octopus vulgaris</name>
    <name type="common">Common octopus</name>
    <dbReference type="NCBI Taxonomy" id="6645"/>
    <lineage>
        <taxon>Eukaryota</taxon>
        <taxon>Metazoa</taxon>
        <taxon>Spiralia</taxon>
        <taxon>Lophotrochozoa</taxon>
        <taxon>Mollusca</taxon>
        <taxon>Cephalopoda</taxon>
        <taxon>Coleoidea</taxon>
        <taxon>Octopodiformes</taxon>
        <taxon>Octopoda</taxon>
        <taxon>Incirrata</taxon>
        <taxon>Octopodidae</taxon>
        <taxon>Octopus</taxon>
    </lineage>
</organism>
<protein>
    <submittedName>
        <fullName evidence="2">Uncharacterized protein</fullName>
    </submittedName>
</protein>
<gene>
    <name evidence="2" type="ORF">OCTVUL_1B031399</name>
</gene>
<accession>A0AA36B2Q4</accession>
<dbReference type="Proteomes" id="UP001162480">
    <property type="component" value="Chromosome 7"/>
</dbReference>
<name>A0AA36B2Q4_OCTVU</name>
<keyword evidence="3" id="KW-1185">Reference proteome</keyword>